<proteinExistence type="predicted"/>
<sequence>MTHTPPIPKTEERRRYKRLDHIFPVEFRFLSAEGSPQGDWREAFTQDVSAGGLCLVVTQINERDMGLFGDPKALIALNINIPSGTRPAQATAHPAWLRPLKEGLINQYMVGMRYVRIEKRDNARILRYADMRKFLKAMAIVFTICLSLGLVTVGFYNARLRYQNEKLLGGLTDTLVRQKNLEKGKDLLELKIDEMNFLLSQSGRRVEMLERALLLTNRDEKQKVEQLQASIDFFKKYQDKLKADLAGLVSHKAQVEMDVTAKVEEGKAIEKKVVDKFYRWLTVHQNNNTGLVASFEGDSDVADWAFTYDQALATISFTLFDDAGRAGRILDFYTHAIQANGGGFTNAYYASTGDVAEYIAHAGPNIWLGIAILQYTRHFGDKRYLPIAEDIYRWLDTIRDQEGGLKGGPTVTWYSTEHNLDAYAFYTMLYETTGNPEAAARAQETLKWLNANAYSRISLPIVKRGKGDATIATDTYAWSIAAVGPGKLKDIGMDPDEIMDFAIENCAVKVDYKKPEGYLVCVKGFDFAKGTNIGRGGVISGEWTAQMILSLSIMADYHVRLGEEEKAREYRRMANDYVVELTKMIITSPSPVGQGDFCLPYASHEFADTGHGWRTPKGNRTGSVAATAYTILAMQGYNPLSLNNETEVKKDVP</sequence>
<dbReference type="AlphaFoldDB" id="A0A410P6F7"/>
<feature type="transmembrane region" description="Helical" evidence="1">
    <location>
        <begin position="134"/>
        <end position="156"/>
    </location>
</feature>
<dbReference type="OrthoDB" id="5480482at2"/>
<evidence type="ECO:0000313" key="4">
    <source>
        <dbReference type="Proteomes" id="UP000287243"/>
    </source>
</evidence>
<name>A0A410P6F7_VELA1</name>
<dbReference type="SUPFAM" id="SSF141371">
    <property type="entry name" value="PilZ domain-like"/>
    <property type="match status" value="1"/>
</dbReference>
<organism evidence="3 4">
    <name type="scientific">Velamenicoccus archaeovorus</name>
    <dbReference type="NCBI Taxonomy" id="1930593"/>
    <lineage>
        <taxon>Bacteria</taxon>
        <taxon>Pseudomonadati</taxon>
        <taxon>Candidatus Omnitrophota</taxon>
        <taxon>Candidatus Velamenicoccus</taxon>
    </lineage>
</organism>
<evidence type="ECO:0000256" key="1">
    <source>
        <dbReference type="SAM" id="Phobius"/>
    </source>
</evidence>
<dbReference type="Proteomes" id="UP000287243">
    <property type="component" value="Chromosome"/>
</dbReference>
<dbReference type="Pfam" id="PF07238">
    <property type="entry name" value="PilZ"/>
    <property type="match status" value="1"/>
</dbReference>
<dbReference type="EMBL" id="CP019384">
    <property type="protein sequence ID" value="QAT17682.1"/>
    <property type="molecule type" value="Genomic_DNA"/>
</dbReference>
<reference evidence="3 4" key="1">
    <citation type="submission" date="2017-01" db="EMBL/GenBank/DDBJ databases">
        <title>First insights into the biology of 'candidatus Vampirococcus archaeovorus'.</title>
        <authorList>
            <person name="Kizina J."/>
            <person name="Jordan S."/>
            <person name="Stueber K."/>
            <person name="Reinhardt R."/>
            <person name="Harder J."/>
        </authorList>
    </citation>
    <scope>NUCLEOTIDE SEQUENCE [LARGE SCALE GENOMIC DNA]</scope>
    <source>
        <strain evidence="3 4">LiM</strain>
    </source>
</reference>
<dbReference type="GO" id="GO:0005975">
    <property type="term" value="P:carbohydrate metabolic process"/>
    <property type="evidence" value="ECO:0007669"/>
    <property type="project" value="InterPro"/>
</dbReference>
<evidence type="ECO:0000259" key="2">
    <source>
        <dbReference type="Pfam" id="PF07238"/>
    </source>
</evidence>
<keyword evidence="4" id="KW-1185">Reference proteome</keyword>
<keyword evidence="1" id="KW-0812">Transmembrane</keyword>
<dbReference type="InterPro" id="IPR008928">
    <property type="entry name" value="6-hairpin_glycosidase_sf"/>
</dbReference>
<evidence type="ECO:0000313" key="3">
    <source>
        <dbReference type="EMBL" id="QAT17682.1"/>
    </source>
</evidence>
<dbReference type="SUPFAM" id="SSF48208">
    <property type="entry name" value="Six-hairpin glycosidases"/>
    <property type="match status" value="1"/>
</dbReference>
<keyword evidence="1" id="KW-1133">Transmembrane helix</keyword>
<gene>
    <name evidence="3" type="ORF">BU251_08095</name>
</gene>
<feature type="domain" description="PilZ" evidence="2">
    <location>
        <begin position="12"/>
        <end position="128"/>
    </location>
</feature>
<dbReference type="InterPro" id="IPR009875">
    <property type="entry name" value="PilZ_domain"/>
</dbReference>
<protein>
    <recommendedName>
        <fullName evidence="2">PilZ domain-containing protein</fullName>
    </recommendedName>
</protein>
<accession>A0A410P6F7</accession>
<dbReference type="GO" id="GO:0035438">
    <property type="term" value="F:cyclic-di-GMP binding"/>
    <property type="evidence" value="ECO:0007669"/>
    <property type="project" value="InterPro"/>
</dbReference>
<dbReference type="RefSeq" id="WP_128700649.1">
    <property type="nucleotide sequence ID" value="NZ_CP019384.1"/>
</dbReference>
<keyword evidence="1" id="KW-0472">Membrane</keyword>
<dbReference type="KEGG" id="vai:BU251_08095"/>